<evidence type="ECO:0000313" key="2">
    <source>
        <dbReference type="EMBL" id="GAA0144209.1"/>
    </source>
</evidence>
<keyword evidence="3" id="KW-1185">Reference proteome</keyword>
<dbReference type="PANTHER" id="PTHR31008">
    <property type="entry name" value="COP1-INTERACTING PROTEIN-RELATED"/>
    <property type="match status" value="1"/>
</dbReference>
<dbReference type="Proteomes" id="UP001454036">
    <property type="component" value="Unassembled WGS sequence"/>
</dbReference>
<sequence>MKSDTLLDFSVFQLSPKHSRCELFVSSDGTTEKVASGLVKPFAAQMKLVEEQVALSVESIKLEVERSRNAIRWFTKGTVERFVRFVSTPEIVELVNTLDAEMSQLEAAQKLYSQVSRENELPSLLKDYSVAFAKYLVDRNLVNKYSMGEIQSIYQSGDFWTRAFLQVTEEEQRLHYIGCSNCYTKAKMSIT</sequence>
<evidence type="ECO:0000313" key="3">
    <source>
        <dbReference type="Proteomes" id="UP001454036"/>
    </source>
</evidence>
<protein>
    <submittedName>
        <fullName evidence="2">Uncharacterized protein</fullName>
    </submittedName>
</protein>
<evidence type="ECO:0000256" key="1">
    <source>
        <dbReference type="SAM" id="Coils"/>
    </source>
</evidence>
<comment type="caution">
    <text evidence="2">The sequence shown here is derived from an EMBL/GenBank/DDBJ whole genome shotgun (WGS) entry which is preliminary data.</text>
</comment>
<keyword evidence="1" id="KW-0175">Coiled coil</keyword>
<proteinExistence type="predicted"/>
<dbReference type="PANTHER" id="PTHR31008:SF15">
    <property type="entry name" value="GPI-ANCHORED ADHESIN-LIKE PROTEIN"/>
    <property type="match status" value="1"/>
</dbReference>
<organism evidence="2 3">
    <name type="scientific">Lithospermum erythrorhizon</name>
    <name type="common">Purple gromwell</name>
    <name type="synonym">Lithospermum officinale var. erythrorhizon</name>
    <dbReference type="NCBI Taxonomy" id="34254"/>
    <lineage>
        <taxon>Eukaryota</taxon>
        <taxon>Viridiplantae</taxon>
        <taxon>Streptophyta</taxon>
        <taxon>Embryophyta</taxon>
        <taxon>Tracheophyta</taxon>
        <taxon>Spermatophyta</taxon>
        <taxon>Magnoliopsida</taxon>
        <taxon>eudicotyledons</taxon>
        <taxon>Gunneridae</taxon>
        <taxon>Pentapetalae</taxon>
        <taxon>asterids</taxon>
        <taxon>lamiids</taxon>
        <taxon>Boraginales</taxon>
        <taxon>Boraginaceae</taxon>
        <taxon>Boraginoideae</taxon>
        <taxon>Lithospermeae</taxon>
        <taxon>Lithospermum</taxon>
    </lineage>
</organism>
<feature type="coiled-coil region" evidence="1">
    <location>
        <begin position="91"/>
        <end position="118"/>
    </location>
</feature>
<dbReference type="EMBL" id="BAABME010000616">
    <property type="protein sequence ID" value="GAA0144209.1"/>
    <property type="molecule type" value="Genomic_DNA"/>
</dbReference>
<name>A0AAV3NXQ9_LITER</name>
<gene>
    <name evidence="2" type="ORF">LIER_04716</name>
</gene>
<reference evidence="2 3" key="1">
    <citation type="submission" date="2024-01" db="EMBL/GenBank/DDBJ databases">
        <title>The complete chloroplast genome sequence of Lithospermum erythrorhizon: insights into the phylogenetic relationship among Boraginaceae species and the maternal lineages of purple gromwells.</title>
        <authorList>
            <person name="Okada T."/>
            <person name="Watanabe K."/>
        </authorList>
    </citation>
    <scope>NUCLEOTIDE SEQUENCE [LARGE SCALE GENOMIC DNA]</scope>
</reference>
<accession>A0AAV3NXQ9</accession>
<dbReference type="AlphaFoldDB" id="A0AAV3NXQ9"/>